<dbReference type="VEuPathDB" id="FungiDB:BO80DRAFT_349697"/>
<feature type="compositionally biased region" description="Basic residues" evidence="1">
    <location>
        <begin position="18"/>
        <end position="40"/>
    </location>
</feature>
<sequence length="459" mass="52134">MEKAFYFIDGIQPDRASKKQMRRHVMKGKNAGKRLHRASRTNRSTDSHQPQAFKAPGLSRKGSVVSCPVDRKFGDAIATGCLSTVDVNPRSLKIINQFFDLTSERLYPTTLGFSLSEAKLLWLRLLFTDEAAYHCNISLMQACNEIYLNNGSSTAKALYHLSQTFVQIQRRLASPDALSDSTMGLIVSLITQEQIRNQGAAADVHAKGLQRMVELRGGLGQLNRILVLRICKADILLSLQYGKPIMFFRDNMAAVWNKLASGGHLDHAPDMPCYNLSPYLHAILSDVMCVCYVFNSNSRHPIFDFLDFEEVYVSICYRLLRFISINAPTGQFDSQTACHLGLLMFTMTTFFQIDQTRIIDFKKLSLRFQNFLNGDLCELENDLSLWLLTLGGIWYSKDLNSDLIASKIRLLVQQPEIGSWGDFRDCLGRFPWIQALHDQPAHKLWNQVQQPQHTIPQFN</sequence>
<keyword evidence="3" id="KW-1185">Reference proteome</keyword>
<accession>A0A395H7K6</accession>
<reference evidence="2 3" key="1">
    <citation type="submission" date="2018-02" db="EMBL/GenBank/DDBJ databases">
        <title>The genomes of Aspergillus section Nigri reveals drivers in fungal speciation.</title>
        <authorList>
            <consortium name="DOE Joint Genome Institute"/>
            <person name="Vesth T.C."/>
            <person name="Nybo J."/>
            <person name="Theobald S."/>
            <person name="Brandl J."/>
            <person name="Frisvad J.C."/>
            <person name="Nielsen K.F."/>
            <person name="Lyhne E.K."/>
            <person name="Kogle M.E."/>
            <person name="Kuo A."/>
            <person name="Riley R."/>
            <person name="Clum A."/>
            <person name="Nolan M."/>
            <person name="Lipzen A."/>
            <person name="Salamov A."/>
            <person name="Henrissat B."/>
            <person name="Wiebenga A."/>
            <person name="De vries R.P."/>
            <person name="Grigoriev I.V."/>
            <person name="Mortensen U.H."/>
            <person name="Andersen M.R."/>
            <person name="Baker S.E."/>
        </authorList>
    </citation>
    <scope>NUCLEOTIDE SEQUENCE [LARGE SCALE GENOMIC DNA]</scope>
    <source>
        <strain evidence="2 3">CBS 121593</strain>
    </source>
</reference>
<dbReference type="EMBL" id="KZ824427">
    <property type="protein sequence ID" value="RAL03640.1"/>
    <property type="molecule type" value="Genomic_DNA"/>
</dbReference>
<proteinExistence type="predicted"/>
<dbReference type="RefSeq" id="XP_025577967.1">
    <property type="nucleotide sequence ID" value="XM_025715515.1"/>
</dbReference>
<evidence type="ECO:0000313" key="2">
    <source>
        <dbReference type="EMBL" id="RAL03640.1"/>
    </source>
</evidence>
<dbReference type="OrthoDB" id="4158087at2759"/>
<protein>
    <submittedName>
        <fullName evidence="2">Uncharacterized protein</fullName>
    </submittedName>
</protein>
<dbReference type="AlphaFoldDB" id="A0A395H7K6"/>
<dbReference type="PANTHER" id="PTHR37540:SF9">
    <property type="entry name" value="ZN(2)-C6 FUNGAL-TYPE DOMAIN-CONTAINING PROTEIN"/>
    <property type="match status" value="1"/>
</dbReference>
<organism evidence="2 3">
    <name type="scientific">Aspergillus ibericus CBS 121593</name>
    <dbReference type="NCBI Taxonomy" id="1448316"/>
    <lineage>
        <taxon>Eukaryota</taxon>
        <taxon>Fungi</taxon>
        <taxon>Dikarya</taxon>
        <taxon>Ascomycota</taxon>
        <taxon>Pezizomycotina</taxon>
        <taxon>Eurotiomycetes</taxon>
        <taxon>Eurotiomycetidae</taxon>
        <taxon>Eurotiales</taxon>
        <taxon>Aspergillaceae</taxon>
        <taxon>Aspergillus</taxon>
        <taxon>Aspergillus subgen. Circumdati</taxon>
    </lineage>
</organism>
<evidence type="ECO:0000313" key="3">
    <source>
        <dbReference type="Proteomes" id="UP000249402"/>
    </source>
</evidence>
<dbReference type="Proteomes" id="UP000249402">
    <property type="component" value="Unassembled WGS sequence"/>
</dbReference>
<feature type="compositionally biased region" description="Polar residues" evidence="1">
    <location>
        <begin position="41"/>
        <end position="50"/>
    </location>
</feature>
<gene>
    <name evidence="2" type="ORF">BO80DRAFT_349697</name>
</gene>
<evidence type="ECO:0000256" key="1">
    <source>
        <dbReference type="SAM" id="MobiDB-lite"/>
    </source>
</evidence>
<dbReference type="GeneID" id="37220380"/>
<name>A0A395H7K6_9EURO</name>
<dbReference type="PANTHER" id="PTHR37540">
    <property type="entry name" value="TRANSCRIPTION FACTOR (ACR-2), PUTATIVE-RELATED-RELATED"/>
    <property type="match status" value="1"/>
</dbReference>
<feature type="region of interest" description="Disordered" evidence="1">
    <location>
        <begin position="17"/>
        <end position="59"/>
    </location>
</feature>
<dbReference type="STRING" id="1448316.A0A395H7K6"/>